<dbReference type="Gene3D" id="1.10.10.10">
    <property type="entry name" value="Winged helix-like DNA-binding domain superfamily/Winged helix DNA-binding domain"/>
    <property type="match status" value="1"/>
</dbReference>
<proteinExistence type="predicted"/>
<dbReference type="Pfam" id="PF13338">
    <property type="entry name" value="AbiEi_4"/>
    <property type="match status" value="1"/>
</dbReference>
<evidence type="ECO:0000313" key="2">
    <source>
        <dbReference type="EMBL" id="OGM76398.1"/>
    </source>
</evidence>
<comment type="caution">
    <text evidence="2">The sequence shown here is derived from an EMBL/GenBank/DDBJ whole genome shotgun (WGS) entry which is preliminary data.</text>
</comment>
<dbReference type="InterPro" id="IPR036388">
    <property type="entry name" value="WH-like_DNA-bd_sf"/>
</dbReference>
<evidence type="ECO:0000259" key="1">
    <source>
        <dbReference type="Pfam" id="PF13338"/>
    </source>
</evidence>
<protein>
    <recommendedName>
        <fullName evidence="1">AbiEi antitoxin N-terminal domain-containing protein</fullName>
    </recommendedName>
</protein>
<dbReference type="EMBL" id="MGHU01000055">
    <property type="protein sequence ID" value="OGM76398.1"/>
    <property type="molecule type" value="Genomic_DNA"/>
</dbReference>
<gene>
    <name evidence="2" type="ORF">A2188_01895</name>
</gene>
<sequence>MAKQKLTTVEFIKTLKSLDRGFFTMADLEKITGMERNSLKVTLNRLVKQKLLVRLKRGVYQLEMVYANTRKIANQLYYPSYLSFESALSVYGILSQIPFTQTFATTKKSKKMIIGDTEAEFTQLKSELFFGYKLEKDGYIAEPEKALLDQLYLISRGKRSINIKELDLKEIDVKKLDEFAKAFPPYINQLLNETKKYIGSTPVTNENNDRIWWKKTEKNDPISNS</sequence>
<name>A0A1F8CKX3_9BACT</name>
<reference evidence="2 3" key="1">
    <citation type="journal article" date="2016" name="Nat. Commun.">
        <title>Thousands of microbial genomes shed light on interconnected biogeochemical processes in an aquifer system.</title>
        <authorList>
            <person name="Anantharaman K."/>
            <person name="Brown C.T."/>
            <person name="Hug L.A."/>
            <person name="Sharon I."/>
            <person name="Castelle C.J."/>
            <person name="Probst A.J."/>
            <person name="Thomas B.C."/>
            <person name="Singh A."/>
            <person name="Wilkins M.J."/>
            <person name="Karaoz U."/>
            <person name="Brodie E.L."/>
            <person name="Williams K.H."/>
            <person name="Hubbard S.S."/>
            <person name="Banfield J.F."/>
        </authorList>
    </citation>
    <scope>NUCLEOTIDE SEQUENCE [LARGE SCALE GENOMIC DNA]</scope>
</reference>
<feature type="domain" description="AbiEi antitoxin N-terminal" evidence="1">
    <location>
        <begin position="12"/>
        <end position="62"/>
    </location>
</feature>
<dbReference type="InterPro" id="IPR025159">
    <property type="entry name" value="AbiEi_N"/>
</dbReference>
<organism evidence="2 3">
    <name type="scientific">Candidatus Woesebacteria bacterium RIFOXYA1_FULL_43_9</name>
    <dbReference type="NCBI Taxonomy" id="1802534"/>
    <lineage>
        <taxon>Bacteria</taxon>
        <taxon>Candidatus Woeseibacteriota</taxon>
    </lineage>
</organism>
<accession>A0A1F8CKX3</accession>
<evidence type="ECO:0000313" key="3">
    <source>
        <dbReference type="Proteomes" id="UP000179241"/>
    </source>
</evidence>
<dbReference type="AlphaFoldDB" id="A0A1F8CKX3"/>
<dbReference type="Proteomes" id="UP000179241">
    <property type="component" value="Unassembled WGS sequence"/>
</dbReference>